<dbReference type="RefSeq" id="WP_316663247.1">
    <property type="nucleotide sequence ID" value="NZ_JAWHTF010000009.1"/>
</dbReference>
<dbReference type="Gene3D" id="3.30.1370.110">
    <property type="match status" value="1"/>
</dbReference>
<keyword evidence="3" id="KW-1185">Reference proteome</keyword>
<dbReference type="Pfam" id="PF01713">
    <property type="entry name" value="Smr"/>
    <property type="match status" value="1"/>
</dbReference>
<feature type="domain" description="Smr" evidence="1">
    <location>
        <begin position="123"/>
        <end position="181"/>
    </location>
</feature>
<proteinExistence type="predicted"/>
<accession>A0ABU3U9S2</accession>
<evidence type="ECO:0000313" key="3">
    <source>
        <dbReference type="Proteomes" id="UP001268651"/>
    </source>
</evidence>
<dbReference type="InterPro" id="IPR036063">
    <property type="entry name" value="Smr_dom_sf"/>
</dbReference>
<comment type="caution">
    <text evidence="2">The sequence shown here is derived from an EMBL/GenBank/DDBJ whole genome shotgun (WGS) entry which is preliminary data.</text>
</comment>
<dbReference type="EMBL" id="JAWHTF010000009">
    <property type="protein sequence ID" value="MDU8887150.1"/>
    <property type="molecule type" value="Genomic_DNA"/>
</dbReference>
<evidence type="ECO:0000313" key="2">
    <source>
        <dbReference type="EMBL" id="MDU8887150.1"/>
    </source>
</evidence>
<dbReference type="Proteomes" id="UP001268651">
    <property type="component" value="Unassembled WGS sequence"/>
</dbReference>
<protein>
    <submittedName>
        <fullName evidence="2">DNA mismatch repair protein MutS</fullName>
    </submittedName>
</protein>
<dbReference type="InterPro" id="IPR002625">
    <property type="entry name" value="Smr_dom"/>
</dbReference>
<name>A0ABU3U9S2_9FLAO</name>
<evidence type="ECO:0000259" key="1">
    <source>
        <dbReference type="Pfam" id="PF01713"/>
    </source>
</evidence>
<organism evidence="2 3">
    <name type="scientific">Gilvirhabdus luticola</name>
    <dbReference type="NCBI Taxonomy" id="3079858"/>
    <lineage>
        <taxon>Bacteria</taxon>
        <taxon>Pseudomonadati</taxon>
        <taxon>Bacteroidota</taxon>
        <taxon>Flavobacteriia</taxon>
        <taxon>Flavobacteriales</taxon>
        <taxon>Flavobacteriaceae</taxon>
        <taxon>Gilvirhabdus</taxon>
    </lineage>
</organism>
<gene>
    <name evidence="2" type="ORF">RXV94_13345</name>
</gene>
<reference evidence="2 3" key="1">
    <citation type="submission" date="2023-10" db="EMBL/GenBank/DDBJ databases">
        <title>Marimonas sp. nov. isolated from tidal mud flat.</title>
        <authorList>
            <person name="Jaincy N.J."/>
            <person name="Srinivasan S."/>
            <person name="Lee S.-S."/>
        </authorList>
    </citation>
    <scope>NUCLEOTIDE SEQUENCE [LARGE SCALE GENOMIC DNA]</scope>
    <source>
        <strain evidence="2 3">MJ-SS3</strain>
    </source>
</reference>
<sequence>MGNNFKIGDSVTVLDEDLSGIITAINKDEITIETTEGFSLNFSPSELIKDKADQDFKKELFSNTDLDSVISEKESPKKNRKSSIKAKERYQPTMEVDLHINQLVKSSKGMSHHDMLTLQLETAKRQLEFAIRKRIQKVVFIHGVGEGVLKVELEYLFGRYNVKYYDANYQKYGLGATEVYIYQNINSN</sequence>